<keyword evidence="12" id="KW-0547">Nucleotide-binding</keyword>
<dbReference type="AlphaFoldDB" id="A0A892ZK39"/>
<dbReference type="EMBL" id="CP069798">
    <property type="protein sequence ID" value="QRQ81249.1"/>
    <property type="molecule type" value="Genomic_DNA"/>
</dbReference>
<evidence type="ECO:0000256" key="4">
    <source>
        <dbReference type="ARBA" id="ARBA00022643"/>
    </source>
</evidence>
<keyword evidence="4 9" id="KW-0288">FMN</keyword>
<evidence type="ECO:0000256" key="11">
    <source>
        <dbReference type="PIRSR" id="PIRSR006621-1"/>
    </source>
</evidence>
<comment type="similarity">
    <text evidence="9">Belongs to the Dus family. DusC subfamily.</text>
</comment>
<dbReference type="GO" id="GO:0017150">
    <property type="term" value="F:tRNA dihydrouridine synthase activity"/>
    <property type="evidence" value="ECO:0007669"/>
    <property type="project" value="UniProtKB-UniRule"/>
</dbReference>
<dbReference type="CDD" id="cd02801">
    <property type="entry name" value="DUS_like_FMN"/>
    <property type="match status" value="1"/>
</dbReference>
<feature type="site" description="Interacts with tRNA; defines subfamily-specific binding signature" evidence="9">
    <location>
        <position position="282"/>
    </location>
</feature>
<feature type="binding site" evidence="9 12">
    <location>
        <position position="144"/>
    </location>
    <ligand>
        <name>FMN</name>
        <dbReference type="ChEBI" id="CHEBI:58210"/>
    </ligand>
</feature>
<feature type="site" description="Interacts with tRNA; defines subfamily-specific binding signature" evidence="9">
    <location>
        <position position="305"/>
    </location>
</feature>
<dbReference type="GO" id="GO:0010181">
    <property type="term" value="F:FMN binding"/>
    <property type="evidence" value="ECO:0007669"/>
    <property type="project" value="UniProtKB-UniRule"/>
</dbReference>
<reference evidence="14" key="1">
    <citation type="submission" date="2021-02" db="EMBL/GenBank/DDBJ databases">
        <title>Neisseriaceae sp. 26B isolated from the cloaca of a Common Toad-headed Turtle (Mesoclemmys nasuta).</title>
        <authorList>
            <person name="Spergser J."/>
            <person name="Busse H.-J."/>
        </authorList>
    </citation>
    <scope>NUCLEOTIDE SEQUENCE</scope>
    <source>
        <strain evidence="14">26B</strain>
    </source>
</reference>
<comment type="function">
    <text evidence="9">Catalyzes the synthesis of 5,6-dihydrouridine (D), a modified base found in the D-loop of most tRNAs, via the reduction of the C5-C6 double bond in target uridines. Specifically modifies U16 in tRNAs.</text>
</comment>
<evidence type="ECO:0000256" key="9">
    <source>
        <dbReference type="HAMAP-Rule" id="MF_02043"/>
    </source>
</evidence>
<evidence type="ECO:0000256" key="10">
    <source>
        <dbReference type="PIRNR" id="PIRNR006621"/>
    </source>
</evidence>
<protein>
    <recommendedName>
        <fullName evidence="9">tRNA-dihydrouridine(16) synthase</fullName>
        <ecNumber evidence="9">1.3.1.-</ecNumber>
    </recommendedName>
    <alternativeName>
        <fullName evidence="9">U16-specific dihydrouridine synthase</fullName>
        <shortName evidence="9">U16-specific Dus</shortName>
    </alternativeName>
    <alternativeName>
        <fullName evidence="9">tRNA-dihydrouridine synthase C</fullName>
    </alternativeName>
</protein>
<dbReference type="GO" id="GO:0000049">
    <property type="term" value="F:tRNA binding"/>
    <property type="evidence" value="ECO:0007669"/>
    <property type="project" value="UniProtKB-UniRule"/>
</dbReference>
<gene>
    <name evidence="9" type="primary">dusC</name>
    <name evidence="14" type="ORF">JQU52_11055</name>
</gene>
<comment type="cofactor">
    <cofactor evidence="1 9 10 12">
        <name>FMN</name>
        <dbReference type="ChEBI" id="CHEBI:58210"/>
    </cofactor>
</comment>
<evidence type="ECO:0000256" key="12">
    <source>
        <dbReference type="PIRSR" id="PIRSR006621-2"/>
    </source>
</evidence>
<dbReference type="Gene3D" id="3.20.20.70">
    <property type="entry name" value="Aldolase class I"/>
    <property type="match status" value="1"/>
</dbReference>
<dbReference type="InterPro" id="IPR018517">
    <property type="entry name" value="tRNA_hU_synthase_CS"/>
</dbReference>
<evidence type="ECO:0000313" key="15">
    <source>
        <dbReference type="Proteomes" id="UP000653156"/>
    </source>
</evidence>
<evidence type="ECO:0000256" key="8">
    <source>
        <dbReference type="ARBA" id="ARBA00023002"/>
    </source>
</evidence>
<dbReference type="PIRSF" id="PIRSF006621">
    <property type="entry name" value="Dus"/>
    <property type="match status" value="1"/>
</dbReference>
<dbReference type="PROSITE" id="PS01136">
    <property type="entry name" value="UPF0034"/>
    <property type="match status" value="1"/>
</dbReference>
<keyword evidence="5 9" id="KW-0819">tRNA processing</keyword>
<proteinExistence type="inferred from homology"/>
<feature type="binding site" evidence="9 12">
    <location>
        <position position="73"/>
    </location>
    <ligand>
        <name>FMN</name>
        <dbReference type="ChEBI" id="CHEBI:58210"/>
    </ligand>
</feature>
<evidence type="ECO:0000256" key="6">
    <source>
        <dbReference type="ARBA" id="ARBA00022857"/>
    </source>
</evidence>
<keyword evidence="8 9" id="KW-0560">Oxidoreductase</keyword>
<feature type="binding site" evidence="9">
    <location>
        <begin position="204"/>
        <end position="206"/>
    </location>
    <ligand>
        <name>FMN</name>
        <dbReference type="ChEBI" id="CHEBI:58210"/>
    </ligand>
</feature>
<dbReference type="RefSeq" id="WP_230338539.1">
    <property type="nucleotide sequence ID" value="NZ_CP069798.1"/>
</dbReference>
<feature type="site" description="Interacts with tRNA" evidence="9">
    <location>
        <position position="100"/>
    </location>
</feature>
<comment type="similarity">
    <text evidence="10">Belongs to the dus family.</text>
</comment>
<evidence type="ECO:0000259" key="13">
    <source>
        <dbReference type="Pfam" id="PF01207"/>
    </source>
</evidence>
<keyword evidence="15" id="KW-1185">Reference proteome</keyword>
<evidence type="ECO:0000256" key="1">
    <source>
        <dbReference type="ARBA" id="ARBA00001917"/>
    </source>
</evidence>
<name>A0A892ZK39_9NEIS</name>
<evidence type="ECO:0000256" key="5">
    <source>
        <dbReference type="ARBA" id="ARBA00022694"/>
    </source>
</evidence>
<comment type="catalytic activity">
    <reaction evidence="9">
        <text>5,6-dihydrouridine(16) in tRNA + NAD(+) = uridine(16) in tRNA + NADH + H(+)</text>
        <dbReference type="Rhea" id="RHEA:53380"/>
        <dbReference type="Rhea" id="RHEA-COMP:13543"/>
        <dbReference type="Rhea" id="RHEA-COMP:13544"/>
        <dbReference type="ChEBI" id="CHEBI:15378"/>
        <dbReference type="ChEBI" id="CHEBI:57540"/>
        <dbReference type="ChEBI" id="CHEBI:57945"/>
        <dbReference type="ChEBI" id="CHEBI:65315"/>
        <dbReference type="ChEBI" id="CHEBI:74443"/>
    </reaction>
</comment>
<feature type="site" description="Interacts with tRNA; defines subfamily-specific binding signature" evidence="9">
    <location>
        <position position="284"/>
    </location>
</feature>
<dbReference type="InterPro" id="IPR013785">
    <property type="entry name" value="Aldolase_TIM"/>
</dbReference>
<dbReference type="InterPro" id="IPR035587">
    <property type="entry name" value="DUS-like_FMN-bd"/>
</dbReference>
<dbReference type="InterPro" id="IPR042270">
    <property type="entry name" value="DusC_C"/>
</dbReference>
<comment type="catalytic activity">
    <reaction evidence="9">
        <text>5,6-dihydrouridine(16) in tRNA + NADP(+) = uridine(16) in tRNA + NADPH + H(+)</text>
        <dbReference type="Rhea" id="RHEA:53376"/>
        <dbReference type="Rhea" id="RHEA-COMP:13543"/>
        <dbReference type="Rhea" id="RHEA-COMP:13544"/>
        <dbReference type="ChEBI" id="CHEBI:15378"/>
        <dbReference type="ChEBI" id="CHEBI:57783"/>
        <dbReference type="ChEBI" id="CHEBI:58349"/>
        <dbReference type="ChEBI" id="CHEBI:65315"/>
        <dbReference type="ChEBI" id="CHEBI:74443"/>
    </reaction>
</comment>
<feature type="domain" description="DUS-like FMN-binding" evidence="13">
    <location>
        <begin position="10"/>
        <end position="257"/>
    </location>
</feature>
<feature type="site" description="Interacts with tRNA; defines subfamily-specific binding signature" evidence="9">
    <location>
        <position position="40"/>
    </location>
</feature>
<keyword evidence="7 9" id="KW-0694">RNA-binding</keyword>
<evidence type="ECO:0000256" key="2">
    <source>
        <dbReference type="ARBA" id="ARBA00022555"/>
    </source>
</evidence>
<dbReference type="PANTHER" id="PTHR11082:SF26">
    <property type="entry name" value="TRNA-DIHYDROURIDINE(16) SYNTHASE"/>
    <property type="match status" value="1"/>
</dbReference>
<dbReference type="PANTHER" id="PTHR11082">
    <property type="entry name" value="TRNA-DIHYDROURIDINE SYNTHASE"/>
    <property type="match status" value="1"/>
</dbReference>
<comment type="caution">
    <text evidence="9">Lacks conserved residue(s) required for the propagation of feature annotation.</text>
</comment>
<dbReference type="InterPro" id="IPR032886">
    <property type="entry name" value="DusC"/>
</dbReference>
<evidence type="ECO:0000256" key="7">
    <source>
        <dbReference type="ARBA" id="ARBA00022884"/>
    </source>
</evidence>
<feature type="active site" description="Proton donor" evidence="9 11">
    <location>
        <position position="103"/>
    </location>
</feature>
<dbReference type="Proteomes" id="UP000653156">
    <property type="component" value="Chromosome"/>
</dbReference>
<dbReference type="GO" id="GO:0050660">
    <property type="term" value="F:flavin adenine dinucleotide binding"/>
    <property type="evidence" value="ECO:0007669"/>
    <property type="project" value="InterPro"/>
</dbReference>
<feature type="binding site" evidence="12">
    <location>
        <position position="173"/>
    </location>
    <ligand>
        <name>FMN</name>
        <dbReference type="ChEBI" id="CHEBI:58210"/>
    </ligand>
</feature>
<feature type="site" description="Interacts with tRNA" evidence="9">
    <location>
        <position position="181"/>
    </location>
</feature>
<dbReference type="Gene3D" id="1.20.225.30">
    <property type="entry name" value="Dihydrouridine synthase, C-terminal recognition domain"/>
    <property type="match status" value="1"/>
</dbReference>
<accession>A0A892ZK39</accession>
<keyword evidence="2 9" id="KW-0820">tRNA-binding</keyword>
<dbReference type="Pfam" id="PF01207">
    <property type="entry name" value="Dus"/>
    <property type="match status" value="1"/>
</dbReference>
<dbReference type="InterPro" id="IPR001269">
    <property type="entry name" value="DUS_fam"/>
</dbReference>
<evidence type="ECO:0000313" key="14">
    <source>
        <dbReference type="EMBL" id="QRQ81249.1"/>
    </source>
</evidence>
<sequence length="319" mass="35103">MNKPENRLVLAPMQGLVDDVMRDLLTRIGGFDECVTEFVRITHTVHSRPTWLKYMPELQHGNRTRAGVAVTLQLLGSDADNMAANALEAVRHGADKIDLNFGCPAPTVNKHAGGAVLLQEPARIEAIVRTLRQRLPEQIALSAKMRLGYTDKTLALDCARAIEAGGAGSLTVHARTKTEGYEPPAHWDWLARVRAHVRIPLTANGDVFCLQDYIDIKEISGCHSVMLGRGAVMVPDLARQIAAYEAGRPPAPLSWAELMPWIRLFFELCCAKEANNKYPLARLKQWLGMMKKAYPEAAVLFDAIRTLKEPAAVAAILAA</sequence>
<evidence type="ECO:0000256" key="3">
    <source>
        <dbReference type="ARBA" id="ARBA00022630"/>
    </source>
</evidence>
<dbReference type="EC" id="1.3.1.-" evidence="9"/>
<organism evidence="14 15">
    <name type="scientific">Paralysiella testudinis</name>
    <dbReference type="NCBI Taxonomy" id="2809020"/>
    <lineage>
        <taxon>Bacteria</taxon>
        <taxon>Pseudomonadati</taxon>
        <taxon>Pseudomonadota</taxon>
        <taxon>Betaproteobacteria</taxon>
        <taxon>Neisseriales</taxon>
        <taxon>Neisseriaceae</taxon>
        <taxon>Paralysiella</taxon>
    </lineage>
</organism>
<keyword evidence="6 9" id="KW-0521">NADP</keyword>
<dbReference type="KEGG" id="ptes:JQU52_11055"/>
<keyword evidence="3 9" id="KW-0285">Flavoprotein</keyword>
<feature type="binding site" evidence="9 12">
    <location>
        <begin position="228"/>
        <end position="229"/>
    </location>
    <ligand>
        <name>FMN</name>
        <dbReference type="ChEBI" id="CHEBI:58210"/>
    </ligand>
</feature>
<dbReference type="HAMAP" id="MF_02043">
    <property type="entry name" value="DusC_subfam"/>
    <property type="match status" value="1"/>
</dbReference>
<dbReference type="SUPFAM" id="SSF51395">
    <property type="entry name" value="FMN-linked oxidoreductases"/>
    <property type="match status" value="1"/>
</dbReference>